<evidence type="ECO:0000256" key="1">
    <source>
        <dbReference type="SAM" id="MobiDB-lite"/>
    </source>
</evidence>
<organism evidence="2 3">
    <name type="scientific">Actinopolyspora biskrensis</name>
    <dbReference type="NCBI Taxonomy" id="1470178"/>
    <lineage>
        <taxon>Bacteria</taxon>
        <taxon>Bacillati</taxon>
        <taxon>Actinomycetota</taxon>
        <taxon>Actinomycetes</taxon>
        <taxon>Actinopolysporales</taxon>
        <taxon>Actinopolysporaceae</taxon>
        <taxon>Actinopolyspora</taxon>
    </lineage>
</organism>
<evidence type="ECO:0000313" key="2">
    <source>
        <dbReference type="EMBL" id="NYH79907.1"/>
    </source>
</evidence>
<comment type="caution">
    <text evidence="2">The sequence shown here is derived from an EMBL/GenBank/DDBJ whole genome shotgun (WGS) entry which is preliminary data.</text>
</comment>
<proteinExistence type="predicted"/>
<sequence length="101" mass="10936">MLAEPALWLLVCAALVLVWSPVVADLADEFRNFPPPHSRRRQRQARRNADATRSHVAGPPPGITAVREHSPSPYYAHAGTRRAITGSGHTPDPVPAAGHHV</sequence>
<name>A0A852ZBB5_9ACTN</name>
<keyword evidence="3" id="KW-1185">Reference proteome</keyword>
<gene>
    <name evidence="2" type="ORF">FHR84_003256</name>
</gene>
<evidence type="ECO:0000313" key="3">
    <source>
        <dbReference type="Proteomes" id="UP000548304"/>
    </source>
</evidence>
<accession>A0A852ZBB5</accession>
<feature type="compositionally biased region" description="Basic residues" evidence="1">
    <location>
        <begin position="37"/>
        <end position="46"/>
    </location>
</feature>
<dbReference type="AlphaFoldDB" id="A0A852ZBB5"/>
<dbReference type="EMBL" id="JACBYW010000006">
    <property type="protein sequence ID" value="NYH79907.1"/>
    <property type="molecule type" value="Genomic_DNA"/>
</dbReference>
<dbReference type="Proteomes" id="UP000548304">
    <property type="component" value="Unassembled WGS sequence"/>
</dbReference>
<feature type="region of interest" description="Disordered" evidence="1">
    <location>
        <begin position="30"/>
        <end position="101"/>
    </location>
</feature>
<reference evidence="2 3" key="1">
    <citation type="submission" date="2020-07" db="EMBL/GenBank/DDBJ databases">
        <title>Genomic Encyclopedia of Type Strains, Phase III (KMG-III): the genomes of soil and plant-associated and newly described type strains.</title>
        <authorList>
            <person name="Whitman W."/>
        </authorList>
    </citation>
    <scope>NUCLEOTIDE SEQUENCE [LARGE SCALE GENOMIC DNA]</scope>
    <source>
        <strain evidence="2 3">CECT 8576</strain>
    </source>
</reference>
<protein>
    <submittedName>
        <fullName evidence="2">Uncharacterized protein</fullName>
    </submittedName>
</protein>
<dbReference type="RefSeq" id="WP_179536298.1">
    <property type="nucleotide sequence ID" value="NZ_JACBYW010000006.1"/>
</dbReference>